<dbReference type="RefSeq" id="WP_378484586.1">
    <property type="nucleotide sequence ID" value="NZ_JBHUFB010000009.1"/>
</dbReference>
<dbReference type="NCBIfam" id="TIGR03083">
    <property type="entry name" value="maleylpyruvate isomerase family mycothiol-dependent enzyme"/>
    <property type="match status" value="1"/>
</dbReference>
<protein>
    <submittedName>
        <fullName evidence="2">TIGR03086 family metal-binding protein</fullName>
    </submittedName>
</protein>
<evidence type="ECO:0000259" key="1">
    <source>
        <dbReference type="Pfam" id="PF11716"/>
    </source>
</evidence>
<dbReference type="InterPro" id="IPR034660">
    <property type="entry name" value="DinB/YfiT-like"/>
</dbReference>
<dbReference type="Gene3D" id="1.20.120.450">
    <property type="entry name" value="dinb family like domain"/>
    <property type="match status" value="1"/>
</dbReference>
<organism evidence="2 3">
    <name type="scientific">Rhodococcus gannanensis</name>
    <dbReference type="NCBI Taxonomy" id="1960308"/>
    <lineage>
        <taxon>Bacteria</taxon>
        <taxon>Bacillati</taxon>
        <taxon>Actinomycetota</taxon>
        <taxon>Actinomycetes</taxon>
        <taxon>Mycobacteriales</taxon>
        <taxon>Nocardiaceae</taxon>
        <taxon>Rhodococcus</taxon>
    </lineage>
</organism>
<keyword evidence="3" id="KW-1185">Reference proteome</keyword>
<sequence length="194" mass="20571">MTLGVLPVTDPLALLGAAVRYTDASLRAVRPDDLLRPTPCSEWNLAQLLAHMDESLAVLEEAVLDRSVLLRPVSRGGITSDPVAALRDRACRMMRSWERDAAPGGVRVGDAMLPAEIAAAAGALDVAVHGWDVGRALGLAHPLPVELATELEICAALFVSEADRPERFGPPIPVPPWAGPGERLLALLGRDGSR</sequence>
<evidence type="ECO:0000313" key="2">
    <source>
        <dbReference type="EMBL" id="MFD1812064.1"/>
    </source>
</evidence>
<reference evidence="3" key="1">
    <citation type="journal article" date="2019" name="Int. J. Syst. Evol. Microbiol.">
        <title>The Global Catalogue of Microorganisms (GCM) 10K type strain sequencing project: providing services to taxonomists for standard genome sequencing and annotation.</title>
        <authorList>
            <consortium name="The Broad Institute Genomics Platform"/>
            <consortium name="The Broad Institute Genome Sequencing Center for Infectious Disease"/>
            <person name="Wu L."/>
            <person name="Ma J."/>
        </authorList>
    </citation>
    <scope>NUCLEOTIDE SEQUENCE [LARGE SCALE GENOMIC DNA]</scope>
    <source>
        <strain evidence="3">DT72</strain>
    </source>
</reference>
<dbReference type="SUPFAM" id="SSF109854">
    <property type="entry name" value="DinB/YfiT-like putative metalloenzymes"/>
    <property type="match status" value="1"/>
</dbReference>
<name>A0ABW4P124_9NOCA</name>
<feature type="domain" description="Mycothiol-dependent maleylpyruvate isomerase metal-binding" evidence="1">
    <location>
        <begin position="16"/>
        <end position="133"/>
    </location>
</feature>
<proteinExistence type="predicted"/>
<accession>A0ABW4P124</accession>
<evidence type="ECO:0000313" key="3">
    <source>
        <dbReference type="Proteomes" id="UP001597286"/>
    </source>
</evidence>
<gene>
    <name evidence="2" type="ORF">ACFSJG_07560</name>
</gene>
<dbReference type="InterPro" id="IPR024344">
    <property type="entry name" value="MDMPI_metal-binding"/>
</dbReference>
<dbReference type="InterPro" id="IPR017517">
    <property type="entry name" value="Maleyloyr_isom"/>
</dbReference>
<dbReference type="EMBL" id="JBHUFB010000009">
    <property type="protein sequence ID" value="MFD1812064.1"/>
    <property type="molecule type" value="Genomic_DNA"/>
</dbReference>
<dbReference type="NCBIfam" id="TIGR03086">
    <property type="entry name" value="TIGR03086 family metal-binding protein"/>
    <property type="match status" value="1"/>
</dbReference>
<dbReference type="Proteomes" id="UP001597286">
    <property type="component" value="Unassembled WGS sequence"/>
</dbReference>
<comment type="caution">
    <text evidence="2">The sequence shown here is derived from an EMBL/GenBank/DDBJ whole genome shotgun (WGS) entry which is preliminary data.</text>
</comment>
<dbReference type="InterPro" id="IPR017520">
    <property type="entry name" value="CHP03086"/>
</dbReference>
<dbReference type="Pfam" id="PF11716">
    <property type="entry name" value="MDMPI_N"/>
    <property type="match status" value="1"/>
</dbReference>